<evidence type="ECO:0000256" key="4">
    <source>
        <dbReference type="ARBA" id="ARBA00022553"/>
    </source>
</evidence>
<dbReference type="Gene3D" id="3.30.450.20">
    <property type="entry name" value="PAS domain"/>
    <property type="match status" value="1"/>
</dbReference>
<dbReference type="InterPro" id="IPR004358">
    <property type="entry name" value="Sig_transdc_His_kin-like_C"/>
</dbReference>
<dbReference type="Gene3D" id="1.10.287.130">
    <property type="match status" value="1"/>
</dbReference>
<proteinExistence type="predicted"/>
<dbReference type="SMART" id="SM00448">
    <property type="entry name" value="REC"/>
    <property type="match status" value="1"/>
</dbReference>
<dbReference type="Pfam" id="PF02518">
    <property type="entry name" value="HATPase_c"/>
    <property type="match status" value="1"/>
</dbReference>
<dbReference type="PANTHER" id="PTHR43047:SF66">
    <property type="entry name" value="HISKA"/>
    <property type="match status" value="1"/>
</dbReference>
<dbReference type="Proteomes" id="UP000474024">
    <property type="component" value="Unassembled WGS sequence"/>
</dbReference>
<protein>
    <recommendedName>
        <fullName evidence="3">Stage 0 sporulation protein A homolog</fullName>
        <ecNumber evidence="2">2.7.13.3</ecNumber>
    </recommendedName>
</protein>
<keyword evidence="7" id="KW-0902">Two-component regulatory system</keyword>
<comment type="caution">
    <text evidence="12">The sequence shown here is derived from an EMBL/GenBank/DDBJ whole genome shotgun (WGS) entry which is preliminary data.</text>
</comment>
<dbReference type="SUPFAM" id="SSF52172">
    <property type="entry name" value="CheY-like"/>
    <property type="match status" value="1"/>
</dbReference>
<feature type="modified residue" description="4-aspartylphosphate" evidence="9">
    <location>
        <position position="436"/>
    </location>
</feature>
<accession>A0A6L5YRU7</accession>
<keyword evidence="13" id="KW-1185">Reference proteome</keyword>
<dbReference type="PANTHER" id="PTHR43047">
    <property type="entry name" value="TWO-COMPONENT HISTIDINE PROTEIN KINASE"/>
    <property type="match status" value="1"/>
</dbReference>
<evidence type="ECO:0000256" key="6">
    <source>
        <dbReference type="ARBA" id="ARBA00022777"/>
    </source>
</evidence>
<dbReference type="PROSITE" id="PS50110">
    <property type="entry name" value="RESPONSE_REGULATORY"/>
    <property type="match status" value="1"/>
</dbReference>
<dbReference type="CDD" id="cd17546">
    <property type="entry name" value="REC_hyHK_CKI1_RcsC-like"/>
    <property type="match status" value="1"/>
</dbReference>
<dbReference type="Pfam" id="PF00512">
    <property type="entry name" value="HisKA"/>
    <property type="match status" value="1"/>
</dbReference>
<evidence type="ECO:0000259" key="11">
    <source>
        <dbReference type="PROSITE" id="PS50110"/>
    </source>
</evidence>
<reference evidence="12 13" key="1">
    <citation type="submission" date="2019-08" db="EMBL/GenBank/DDBJ databases">
        <title>In-depth cultivation of the pig gut microbiome towards novel bacterial diversity and tailored functional studies.</title>
        <authorList>
            <person name="Wylensek D."/>
            <person name="Hitch T.C.A."/>
            <person name="Clavel T."/>
        </authorList>
    </citation>
    <scope>NUCLEOTIDE SEQUENCE [LARGE SCALE GENOMIC DNA]</scope>
    <source>
        <strain evidence="12 13">MUC/MUC-530-WT-4D</strain>
    </source>
</reference>
<dbReference type="InterPro" id="IPR003594">
    <property type="entry name" value="HATPase_dom"/>
</dbReference>
<dbReference type="InterPro" id="IPR011006">
    <property type="entry name" value="CheY-like_superfamily"/>
</dbReference>
<dbReference type="InterPro" id="IPR036890">
    <property type="entry name" value="HATPase_C_sf"/>
</dbReference>
<dbReference type="GO" id="GO:0005886">
    <property type="term" value="C:plasma membrane"/>
    <property type="evidence" value="ECO:0007669"/>
    <property type="project" value="TreeGrafter"/>
</dbReference>
<dbReference type="GO" id="GO:0009927">
    <property type="term" value="F:histidine phosphotransfer kinase activity"/>
    <property type="evidence" value="ECO:0007669"/>
    <property type="project" value="TreeGrafter"/>
</dbReference>
<feature type="domain" description="Response regulatory" evidence="11">
    <location>
        <begin position="384"/>
        <end position="505"/>
    </location>
</feature>
<dbReference type="InterPro" id="IPR036097">
    <property type="entry name" value="HisK_dim/P_sf"/>
</dbReference>
<sequence>METFDVTPYRVVYEDNPMAFAIVKLLLNELGRPAEARFAYANPALEDMLQRPKGSLEGASLAGLFLNPNIDWIDECIAELDKQKPFRLTVYDKNVRKHISSVFYRVSQDHIALYIQDVTKIVEAERNESEEKKLKADLLNSMGHDLRTPLNAIIGFTELALRSDSYDETREHLTKIQTSAEYMQNILNDCLDMNRIGSGKMKLFLEPVSYEELMYGIRTLLLMRAEKKKVSLIFSQSAVNQRRIMLDVLHMQQVLMTLVDNAIKFTPEGGIIECITEALIPVDGYLPVNFIVRDNGIGMSQEFVDKHLFHEFEQENPEDGENQGTGLGLFIAQHLIRMMDGTITCKSEKGAGTEFQISMLCPIASDIPEMLQIDEDDEVLRGKRVLICEDHKINAMLVGKMLEKKEVLSEWAKNGKIGCEMFEAHEPGYYDAIIMDLRMPVQNGADAACYIRNLKREDSRKIPIIAMTASAFSEDLESCHKAGMNEYLAKPIEPEQMYMLLSKVFR</sequence>
<keyword evidence="5" id="KW-0808">Transferase</keyword>
<feature type="domain" description="Histidine kinase" evidence="10">
    <location>
        <begin position="141"/>
        <end position="363"/>
    </location>
</feature>
<dbReference type="SUPFAM" id="SSF47384">
    <property type="entry name" value="Homodimeric domain of signal transducing histidine kinase"/>
    <property type="match status" value="1"/>
</dbReference>
<dbReference type="AlphaFoldDB" id="A0A6L5YRU7"/>
<name>A0A6L5YRU7_9FIRM</name>
<dbReference type="Gene3D" id="3.40.50.2300">
    <property type="match status" value="1"/>
</dbReference>
<keyword evidence="4 9" id="KW-0597">Phosphoprotein</keyword>
<evidence type="ECO:0000256" key="3">
    <source>
        <dbReference type="ARBA" id="ARBA00018672"/>
    </source>
</evidence>
<evidence type="ECO:0000256" key="7">
    <source>
        <dbReference type="ARBA" id="ARBA00023012"/>
    </source>
</evidence>
<evidence type="ECO:0000259" key="10">
    <source>
        <dbReference type="PROSITE" id="PS50109"/>
    </source>
</evidence>
<dbReference type="Pfam" id="PF00072">
    <property type="entry name" value="Response_reg"/>
    <property type="match status" value="1"/>
</dbReference>
<keyword evidence="6" id="KW-0418">Kinase</keyword>
<dbReference type="Gene3D" id="3.30.565.10">
    <property type="entry name" value="Histidine kinase-like ATPase, C-terminal domain"/>
    <property type="match status" value="1"/>
</dbReference>
<evidence type="ECO:0000313" key="12">
    <source>
        <dbReference type="EMBL" id="MST74636.1"/>
    </source>
</evidence>
<evidence type="ECO:0000313" key="13">
    <source>
        <dbReference type="Proteomes" id="UP000474024"/>
    </source>
</evidence>
<dbReference type="GO" id="GO:0000155">
    <property type="term" value="F:phosphorelay sensor kinase activity"/>
    <property type="evidence" value="ECO:0007669"/>
    <property type="project" value="InterPro"/>
</dbReference>
<dbReference type="InterPro" id="IPR001789">
    <property type="entry name" value="Sig_transdc_resp-reg_receiver"/>
</dbReference>
<evidence type="ECO:0000256" key="2">
    <source>
        <dbReference type="ARBA" id="ARBA00012438"/>
    </source>
</evidence>
<comment type="function">
    <text evidence="8">May play the central regulatory role in sporulation. It may be an element of the effector pathway responsible for the activation of sporulation genes in response to nutritional stress. Spo0A may act in concert with spo0H (a sigma factor) to control the expression of some genes that are critical to the sporulation process.</text>
</comment>
<dbReference type="InterPro" id="IPR003661">
    <property type="entry name" value="HisK_dim/P_dom"/>
</dbReference>
<dbReference type="PRINTS" id="PR00344">
    <property type="entry name" value="BCTRLSENSOR"/>
</dbReference>
<dbReference type="RefSeq" id="WP_154429606.1">
    <property type="nucleotide sequence ID" value="NZ_VUNI01000008.1"/>
</dbReference>
<dbReference type="PROSITE" id="PS50109">
    <property type="entry name" value="HIS_KIN"/>
    <property type="match status" value="1"/>
</dbReference>
<evidence type="ECO:0000256" key="8">
    <source>
        <dbReference type="ARBA" id="ARBA00024867"/>
    </source>
</evidence>
<dbReference type="SMART" id="SM00387">
    <property type="entry name" value="HATPase_c"/>
    <property type="match status" value="1"/>
</dbReference>
<dbReference type="SUPFAM" id="SSF55874">
    <property type="entry name" value="ATPase domain of HSP90 chaperone/DNA topoisomerase II/histidine kinase"/>
    <property type="match status" value="1"/>
</dbReference>
<organism evidence="12 13">
    <name type="scientific">Roseburia porci</name>
    <dbReference type="NCBI Taxonomy" id="2605790"/>
    <lineage>
        <taxon>Bacteria</taxon>
        <taxon>Bacillati</taxon>
        <taxon>Bacillota</taxon>
        <taxon>Clostridia</taxon>
        <taxon>Lachnospirales</taxon>
        <taxon>Lachnospiraceae</taxon>
        <taxon>Roseburia</taxon>
    </lineage>
</organism>
<comment type="catalytic activity">
    <reaction evidence="1">
        <text>ATP + protein L-histidine = ADP + protein N-phospho-L-histidine.</text>
        <dbReference type="EC" id="2.7.13.3"/>
    </reaction>
</comment>
<evidence type="ECO:0000256" key="1">
    <source>
        <dbReference type="ARBA" id="ARBA00000085"/>
    </source>
</evidence>
<dbReference type="EMBL" id="VUNI01000008">
    <property type="protein sequence ID" value="MST74636.1"/>
    <property type="molecule type" value="Genomic_DNA"/>
</dbReference>
<evidence type="ECO:0000256" key="9">
    <source>
        <dbReference type="PROSITE-ProRule" id="PRU00169"/>
    </source>
</evidence>
<gene>
    <name evidence="12" type="ORF">FYJ75_06220</name>
</gene>
<evidence type="ECO:0000256" key="5">
    <source>
        <dbReference type="ARBA" id="ARBA00022679"/>
    </source>
</evidence>
<dbReference type="InterPro" id="IPR005467">
    <property type="entry name" value="His_kinase_dom"/>
</dbReference>
<dbReference type="SMART" id="SM00388">
    <property type="entry name" value="HisKA"/>
    <property type="match status" value="1"/>
</dbReference>
<dbReference type="CDD" id="cd00082">
    <property type="entry name" value="HisKA"/>
    <property type="match status" value="1"/>
</dbReference>
<dbReference type="EC" id="2.7.13.3" evidence="2"/>